<evidence type="ECO:0000256" key="6">
    <source>
        <dbReference type="ARBA" id="ARBA00022840"/>
    </source>
</evidence>
<dbReference type="SUPFAM" id="SSF56112">
    <property type="entry name" value="Protein kinase-like (PK-like)"/>
    <property type="match status" value="2"/>
</dbReference>
<dbReference type="GO" id="GO:0004709">
    <property type="term" value="F:MAP kinase kinase kinase activity"/>
    <property type="evidence" value="ECO:0007669"/>
    <property type="project" value="TreeGrafter"/>
</dbReference>
<dbReference type="Pfam" id="PF07714">
    <property type="entry name" value="PK_Tyr_Ser-Thr"/>
    <property type="match status" value="1"/>
</dbReference>
<dbReference type="OMA" id="ESCNDYA"/>
<dbReference type="Pfam" id="PF00069">
    <property type="entry name" value="Pkinase"/>
    <property type="match status" value="1"/>
</dbReference>
<dbReference type="KEGG" id="dhe:111601887"/>
<dbReference type="GO" id="GO:0043123">
    <property type="term" value="P:positive regulation of canonical NF-kappaB signal transduction"/>
    <property type="evidence" value="ECO:0007669"/>
    <property type="project" value="TreeGrafter"/>
</dbReference>
<dbReference type="GO" id="GO:0019899">
    <property type="term" value="F:enzyme binding"/>
    <property type="evidence" value="ECO:0007669"/>
    <property type="project" value="UniProtKB-ARBA"/>
</dbReference>
<dbReference type="InterPro" id="IPR000719">
    <property type="entry name" value="Prot_kinase_dom"/>
</dbReference>
<dbReference type="InterPro" id="IPR011009">
    <property type="entry name" value="Kinase-like_dom_sf"/>
</dbReference>
<organism evidence="8 9">
    <name type="scientific">Drosophila hydei</name>
    <name type="common">Fruit fly</name>
    <dbReference type="NCBI Taxonomy" id="7224"/>
    <lineage>
        <taxon>Eukaryota</taxon>
        <taxon>Metazoa</taxon>
        <taxon>Ecdysozoa</taxon>
        <taxon>Arthropoda</taxon>
        <taxon>Hexapoda</taxon>
        <taxon>Insecta</taxon>
        <taxon>Pterygota</taxon>
        <taxon>Neoptera</taxon>
        <taxon>Endopterygota</taxon>
        <taxon>Diptera</taxon>
        <taxon>Brachycera</taxon>
        <taxon>Muscomorpha</taxon>
        <taxon>Ephydroidea</taxon>
        <taxon>Drosophilidae</taxon>
        <taxon>Drosophila</taxon>
    </lineage>
</organism>
<dbReference type="PROSITE" id="PS50011">
    <property type="entry name" value="PROTEIN_KINASE_DOM"/>
    <property type="match status" value="2"/>
</dbReference>
<dbReference type="AlphaFoldDB" id="A0A6J1M5T1"/>
<dbReference type="PANTHER" id="PTHR46716:SF1">
    <property type="entry name" value="MITOGEN-ACTIVATED PROTEIN KINASE KINASE KINASE 7"/>
    <property type="match status" value="1"/>
</dbReference>
<dbReference type="GeneID" id="111601887"/>
<evidence type="ECO:0000256" key="1">
    <source>
        <dbReference type="ARBA" id="ARBA00006529"/>
    </source>
</evidence>
<dbReference type="RefSeq" id="XP_023174501.2">
    <property type="nucleotide sequence ID" value="XM_023318733.2"/>
</dbReference>
<name>A0A6J1M5T1_DROHY</name>
<feature type="domain" description="Protein kinase" evidence="7">
    <location>
        <begin position="13"/>
        <end position="259"/>
    </location>
</feature>
<dbReference type="GO" id="GO:0005524">
    <property type="term" value="F:ATP binding"/>
    <property type="evidence" value="ECO:0007669"/>
    <property type="project" value="UniProtKB-KW"/>
</dbReference>
<evidence type="ECO:0000313" key="9">
    <source>
        <dbReference type="RefSeq" id="XP_023174501.2"/>
    </source>
</evidence>
<protein>
    <submittedName>
        <fullName evidence="9">Mitogen-activated protein kinase kinase kinase 7-like</fullName>
    </submittedName>
</protein>
<keyword evidence="6" id="KW-0067">ATP-binding</keyword>
<dbReference type="GO" id="GO:0006955">
    <property type="term" value="P:immune response"/>
    <property type="evidence" value="ECO:0007669"/>
    <property type="project" value="TreeGrafter"/>
</dbReference>
<dbReference type="SMART" id="SM00220">
    <property type="entry name" value="S_TKc"/>
    <property type="match status" value="2"/>
</dbReference>
<dbReference type="GO" id="GO:0006950">
    <property type="term" value="P:response to stress"/>
    <property type="evidence" value="ECO:0007669"/>
    <property type="project" value="UniProtKB-ARBA"/>
</dbReference>
<dbReference type="InterPro" id="IPR008271">
    <property type="entry name" value="Ser/Thr_kinase_AS"/>
</dbReference>
<keyword evidence="3" id="KW-0808">Transferase</keyword>
<reference evidence="9" key="1">
    <citation type="submission" date="2025-08" db="UniProtKB">
        <authorList>
            <consortium name="RefSeq"/>
        </authorList>
    </citation>
    <scope>IDENTIFICATION</scope>
    <source>
        <strain evidence="9">15085-1641.00</strain>
        <tissue evidence="9">Whole body</tissue>
    </source>
</reference>
<sequence length="541" mass="62914">MLDMCENVKLHEIDFKEEIVKNYGAIVKKAKWQNKQIAVKIYPEFLIDYKWFKNRYAQLLEIDHENILKFYGTTEKPGQVMVLMEYAEGRSLYTHIHWAGVPNYTPKEALNWMLQFARGVGFLHALKPKPIYHGNLKPQNLFLTNNLRCLKVGELASGAEESCNDYAPRETRRKKQAYLNENNLTRMHTYFLNSIEYYYTEQYDVYSFGVVLWEVLFYMSALGPDMLGFKEMNSLIARCRDEHKNKRPTMEDVILNISIIARLYYDMDLDLGTTAANVAELQLGEVMGRGSFGIVLRANLFDIELAVKKILKSELNGNWIEREVRQLFRANHENIIKFFGSTQDADGNTLILMEYADCGSLHNYLYGNGHKKHKYTHRTVLNWMQQLAKGVAYLHDMTPKPVIHRDLKPHNLLLVNEFRTLKIADFGTVRDQATLMTDLIGTPEYMAPEVALGQWYTDKSDVYSFGIVLWEVLARKKPFYHLKQKCSLAIINLVTRGERPPLTDIHGIKYCEHFKSLIESCWTNDQTERLTMKDIIGLLNQ</sequence>
<comment type="similarity">
    <text evidence="1">Belongs to the protein kinase superfamily. STE Ser/Thr protein kinase family. MAP kinase kinase kinase subfamily.</text>
</comment>
<gene>
    <name evidence="9" type="primary">LOC111601887</name>
</gene>
<proteinExistence type="inferred from homology"/>
<dbReference type="Proteomes" id="UP000504633">
    <property type="component" value="Unplaced"/>
</dbReference>
<evidence type="ECO:0000259" key="7">
    <source>
        <dbReference type="PROSITE" id="PS50011"/>
    </source>
</evidence>
<dbReference type="Gene3D" id="1.10.510.10">
    <property type="entry name" value="Transferase(Phosphotransferase) domain 1"/>
    <property type="match status" value="2"/>
</dbReference>
<dbReference type="PANTHER" id="PTHR46716">
    <property type="entry name" value="MITOGEN-ACTIVATED PROTEIN KINASE KINASE KINASE 7"/>
    <property type="match status" value="1"/>
</dbReference>
<evidence type="ECO:0000256" key="2">
    <source>
        <dbReference type="ARBA" id="ARBA00022527"/>
    </source>
</evidence>
<evidence type="ECO:0000256" key="3">
    <source>
        <dbReference type="ARBA" id="ARBA00022679"/>
    </source>
</evidence>
<evidence type="ECO:0000313" key="8">
    <source>
        <dbReference type="Proteomes" id="UP000504633"/>
    </source>
</evidence>
<dbReference type="Gene3D" id="3.30.200.20">
    <property type="entry name" value="Phosphorylase Kinase, domain 1"/>
    <property type="match status" value="1"/>
</dbReference>
<dbReference type="InterPro" id="IPR001245">
    <property type="entry name" value="Ser-Thr/Tyr_kinase_cat_dom"/>
</dbReference>
<keyword evidence="2" id="KW-0723">Serine/threonine-protein kinase</keyword>
<dbReference type="OrthoDB" id="339325at2759"/>
<feature type="domain" description="Protein kinase" evidence="7">
    <location>
        <begin position="281"/>
        <end position="541"/>
    </location>
</feature>
<evidence type="ECO:0000256" key="4">
    <source>
        <dbReference type="ARBA" id="ARBA00022741"/>
    </source>
</evidence>
<accession>A0A6J1M5T1</accession>
<dbReference type="PROSITE" id="PS00108">
    <property type="entry name" value="PROTEIN_KINASE_ST"/>
    <property type="match status" value="1"/>
</dbReference>
<keyword evidence="5" id="KW-0418">Kinase</keyword>
<dbReference type="GO" id="GO:0007254">
    <property type="term" value="P:JNK cascade"/>
    <property type="evidence" value="ECO:0007669"/>
    <property type="project" value="TreeGrafter"/>
</dbReference>
<keyword evidence="4" id="KW-0547">Nucleotide-binding</keyword>
<evidence type="ECO:0000256" key="5">
    <source>
        <dbReference type="ARBA" id="ARBA00022777"/>
    </source>
</evidence>
<keyword evidence="8" id="KW-1185">Reference proteome</keyword>